<protein>
    <submittedName>
        <fullName evidence="2">Chromosome partitioning protein</fullName>
    </submittedName>
</protein>
<dbReference type="InterPro" id="IPR002586">
    <property type="entry name" value="CobQ/CobB/MinD/ParA_Nub-bd_dom"/>
</dbReference>
<keyword evidence="3" id="KW-1185">Reference proteome</keyword>
<evidence type="ECO:0000313" key="2">
    <source>
        <dbReference type="EMBL" id="MBB3065931.1"/>
    </source>
</evidence>
<dbReference type="InterPro" id="IPR027417">
    <property type="entry name" value="P-loop_NTPase"/>
</dbReference>
<accession>A0A839ST00</accession>
<evidence type="ECO:0000259" key="1">
    <source>
        <dbReference type="Pfam" id="PF01656"/>
    </source>
</evidence>
<dbReference type="AlphaFoldDB" id="A0A839ST00"/>
<proteinExistence type="predicted"/>
<evidence type="ECO:0000313" key="3">
    <source>
        <dbReference type="Proteomes" id="UP000581135"/>
    </source>
</evidence>
<dbReference type="RefSeq" id="WP_183416761.1">
    <property type="nucleotide sequence ID" value="NZ_JACHXA010000006.1"/>
</dbReference>
<comment type="caution">
    <text evidence="2">The sequence shown here is derived from an EMBL/GenBank/DDBJ whole genome shotgun (WGS) entry which is preliminary data.</text>
</comment>
<name>A0A839ST00_9PROT</name>
<reference evidence="2 3" key="1">
    <citation type="submission" date="2020-08" db="EMBL/GenBank/DDBJ databases">
        <title>Genomic Encyclopedia of Type Strains, Phase III (KMG-III): the genomes of soil and plant-associated and newly described type strains.</title>
        <authorList>
            <person name="Whitman W."/>
        </authorList>
    </citation>
    <scope>NUCLEOTIDE SEQUENCE [LARGE SCALE GENOMIC DNA]</scope>
    <source>
        <strain evidence="2 3">CECT 8803</strain>
    </source>
</reference>
<feature type="domain" description="CobQ/CobB/MinD/ParA nucleotide binding" evidence="1">
    <location>
        <begin position="6"/>
        <end position="185"/>
    </location>
</feature>
<dbReference type="Pfam" id="PF01656">
    <property type="entry name" value="CbiA"/>
    <property type="match status" value="1"/>
</dbReference>
<dbReference type="Proteomes" id="UP000581135">
    <property type="component" value="Unassembled WGS sequence"/>
</dbReference>
<dbReference type="InterPro" id="IPR048089">
    <property type="entry name" value="McdA"/>
</dbReference>
<dbReference type="SUPFAM" id="SSF52540">
    <property type="entry name" value="P-loop containing nucleoside triphosphate hydrolases"/>
    <property type="match status" value="1"/>
</dbReference>
<gene>
    <name evidence="2" type="ORF">FHR98_002234</name>
</gene>
<dbReference type="Gene3D" id="3.40.50.300">
    <property type="entry name" value="P-loop containing nucleotide triphosphate hydrolases"/>
    <property type="match status" value="1"/>
</dbReference>
<dbReference type="PANTHER" id="PTHR13696:SF96">
    <property type="entry name" value="COBQ_COBB_MIND_PARA NUCLEOTIDE BINDING DOMAIN-CONTAINING PROTEIN"/>
    <property type="match status" value="1"/>
</dbReference>
<dbReference type="NCBIfam" id="NF041546">
    <property type="entry name" value="ParA_partition"/>
    <property type="match status" value="1"/>
</dbReference>
<sequence>MTATVITVAQQKGGAGKTTLAAHLAVAFTRVGKKVAVVDIDPQQSLTMWYRLREQQLGDAGAGLLVNQVKGWRTRNEVDKLAASHDVVLIDSPPHAETEARVAVRAADLVVIPVQPSPMDVWATRPTLEMAAGEKVPVLLVLNRVPPRANLTDEMLAEMKAFGAQVAKSRVGNRVVFAAALAEGRAVNEVQPSSKAAKEIAALAKEILKAARV</sequence>
<organism evidence="2 3">
    <name type="scientific">Limibacillus halophilus</name>
    <dbReference type="NCBI Taxonomy" id="1579333"/>
    <lineage>
        <taxon>Bacteria</taxon>
        <taxon>Pseudomonadati</taxon>
        <taxon>Pseudomonadota</taxon>
        <taxon>Alphaproteobacteria</taxon>
        <taxon>Rhodospirillales</taxon>
        <taxon>Rhodovibrionaceae</taxon>
        <taxon>Limibacillus</taxon>
    </lineage>
</organism>
<dbReference type="CDD" id="cd02042">
    <property type="entry name" value="ParAB_family"/>
    <property type="match status" value="1"/>
</dbReference>
<dbReference type="EMBL" id="JACHXA010000006">
    <property type="protein sequence ID" value="MBB3065931.1"/>
    <property type="molecule type" value="Genomic_DNA"/>
</dbReference>
<dbReference type="PIRSF" id="PIRSF009320">
    <property type="entry name" value="Nuc_binding_HP_1000"/>
    <property type="match status" value="1"/>
</dbReference>
<dbReference type="PANTHER" id="PTHR13696">
    <property type="entry name" value="P-LOOP CONTAINING NUCLEOSIDE TRIPHOSPHATE HYDROLASE"/>
    <property type="match status" value="1"/>
</dbReference>
<dbReference type="InterPro" id="IPR050678">
    <property type="entry name" value="DNA_Partitioning_ATPase"/>
</dbReference>